<accession>A0A1B2DH72</accession>
<dbReference type="InterPro" id="IPR029064">
    <property type="entry name" value="Ribosomal_eL30-like_sf"/>
</dbReference>
<keyword evidence="2" id="KW-0689">Ribosomal protein</keyword>
<dbReference type="RefSeq" id="WP_056035776.1">
    <property type="nucleotide sequence ID" value="NZ_CP016808.1"/>
</dbReference>
<evidence type="ECO:0000259" key="1">
    <source>
        <dbReference type="Pfam" id="PF01248"/>
    </source>
</evidence>
<feature type="domain" description="Ribosomal protein eL8/eL30/eS12/Gadd45" evidence="1">
    <location>
        <begin position="3"/>
        <end position="74"/>
    </location>
</feature>
<proteinExistence type="predicted"/>
<organism evidence="2">
    <name type="scientific">Paenibacillus sp. BIHB 4019</name>
    <dbReference type="NCBI Taxonomy" id="1870819"/>
    <lineage>
        <taxon>Bacteria</taxon>
        <taxon>Bacillati</taxon>
        <taxon>Bacillota</taxon>
        <taxon>Bacilli</taxon>
        <taxon>Bacillales</taxon>
        <taxon>Paenibacillaceae</taxon>
        <taxon>Paenibacillus</taxon>
    </lineage>
</organism>
<protein>
    <submittedName>
        <fullName evidence="2">Ribosomal protein L7Ae-like protein</fullName>
    </submittedName>
</protein>
<dbReference type="Pfam" id="PF01248">
    <property type="entry name" value="Ribosomal_L7Ae"/>
    <property type="match status" value="1"/>
</dbReference>
<keyword evidence="2" id="KW-0687">Ribonucleoprotein</keyword>
<dbReference type="SUPFAM" id="SSF55315">
    <property type="entry name" value="L30e-like"/>
    <property type="match status" value="1"/>
</dbReference>
<dbReference type="PRINTS" id="PR00884">
    <property type="entry name" value="RIBOSOMALHS6"/>
</dbReference>
<sequence length="76" mass="8442">MQFKVGAKQTTKMLEQDKAVEVYIAQDADPRMKEKVIHLCERSSIPVKWVETMQDLGKTCGIDVGAAMAALVTDDE</sequence>
<reference evidence="2" key="1">
    <citation type="submission" date="2016-08" db="EMBL/GenBank/DDBJ databases">
        <title>Complete Genome Seqeunce of Paenibacillus sp. BIHB 4019 from tea rhizoplane.</title>
        <authorList>
            <person name="Thakur R."/>
            <person name="Swarnkar M.K."/>
            <person name="Gulati A."/>
        </authorList>
    </citation>
    <scope>NUCLEOTIDE SEQUENCE [LARGE SCALE GENOMIC DNA]</scope>
    <source>
        <strain evidence="2">BIHB4019</strain>
    </source>
</reference>
<dbReference type="Gene3D" id="3.30.1330.30">
    <property type="match status" value="1"/>
</dbReference>
<evidence type="ECO:0000313" key="2">
    <source>
        <dbReference type="EMBL" id="ANY67041.1"/>
    </source>
</evidence>
<dbReference type="InterPro" id="IPR004038">
    <property type="entry name" value="Ribosomal_eL8/eL30/eS12/Gad45"/>
</dbReference>
<dbReference type="GO" id="GO:0005840">
    <property type="term" value="C:ribosome"/>
    <property type="evidence" value="ECO:0007669"/>
    <property type="project" value="UniProtKB-KW"/>
</dbReference>
<gene>
    <name evidence="2" type="ORF">BBD42_11600</name>
</gene>
<dbReference type="AlphaFoldDB" id="A0A1B2DH72"/>
<dbReference type="EMBL" id="CP016808">
    <property type="protein sequence ID" value="ANY67041.1"/>
    <property type="molecule type" value="Genomic_DNA"/>
</dbReference>
<name>A0A1B2DH72_9BACL</name>